<organism evidence="6">
    <name type="scientific">Salpingoeca rosetta (strain ATCC 50818 / BSB-021)</name>
    <dbReference type="NCBI Taxonomy" id="946362"/>
    <lineage>
        <taxon>Eukaryota</taxon>
        <taxon>Choanoflagellata</taxon>
        <taxon>Craspedida</taxon>
        <taxon>Salpingoecidae</taxon>
        <taxon>Salpingoeca</taxon>
    </lineage>
</organism>
<gene>
    <name evidence="5" type="ORF">PTSG_11685</name>
</gene>
<dbReference type="InParanoid" id="F2TYB5"/>
<name>F2TYB5_SALR5</name>
<protein>
    <recommendedName>
        <fullName evidence="4">NWD1/2-like winged helix-turn-helix domain-containing protein</fullName>
    </recommendedName>
</protein>
<dbReference type="PANTHER" id="PTHR19871:SF14">
    <property type="entry name" value="DUF4062 DOMAIN-CONTAINING PROTEIN"/>
    <property type="match status" value="1"/>
</dbReference>
<evidence type="ECO:0000256" key="3">
    <source>
        <dbReference type="SAM" id="MobiDB-lite"/>
    </source>
</evidence>
<dbReference type="Gene3D" id="2.130.10.10">
    <property type="entry name" value="YVTN repeat-like/Quinoprotein amine dehydrogenase"/>
    <property type="match status" value="1"/>
</dbReference>
<evidence type="ECO:0000256" key="2">
    <source>
        <dbReference type="ARBA" id="ARBA00022737"/>
    </source>
</evidence>
<feature type="domain" description="NWD1/2-like winged helix-turn-helix" evidence="4">
    <location>
        <begin position="608"/>
        <end position="715"/>
    </location>
</feature>
<dbReference type="SUPFAM" id="SSF50978">
    <property type="entry name" value="WD40 repeat-like"/>
    <property type="match status" value="1"/>
</dbReference>
<feature type="compositionally biased region" description="Gly residues" evidence="3">
    <location>
        <begin position="17"/>
        <end position="27"/>
    </location>
</feature>
<dbReference type="RefSeq" id="XP_004998549.1">
    <property type="nucleotide sequence ID" value="XM_004998492.1"/>
</dbReference>
<dbReference type="Proteomes" id="UP000007799">
    <property type="component" value="Unassembled WGS sequence"/>
</dbReference>
<dbReference type="OrthoDB" id="2325716at2759"/>
<accession>F2TYB5</accession>
<dbReference type="InterPro" id="IPR015943">
    <property type="entry name" value="WD40/YVTN_repeat-like_dom_sf"/>
</dbReference>
<keyword evidence="2" id="KW-0677">Repeat</keyword>
<dbReference type="eggNOG" id="KOG3602">
    <property type="taxonomic scope" value="Eukaryota"/>
</dbReference>
<sequence length="1438" mass="154175">MSGMAERVLRGAVIGDHGSGSSSGSGSSGSDDVVVEECDRRAQATISVFVYANHGEFDQELAALHHKTFPALRSYAQELGLNLEVLDASFCAGTGDSADPEWFQLAQQHLHDCKHTSNGPYFVGLLGQHLGKKLLPTTLSKTSFEHICQEGTDDQVLLLRSWYKLDENANPPTFALQSVQEKLSKLFTTGTSKGETSARTAALGQWMHIVDELGSVIARANEARSETVGAVHTTLQAVLNEAVFMDASPRDCIIACRQFKNLDDHLGDAALPQYVHVRDGTVDSQALQDLSTITTRLKGTLDEEDLVIRTIAWSDGCGVQPKDIDHRNYIKATQAGVDDCLRTKIEHASRTVPPRDAILAEVVSHARFTAAQLALPNCHAHVLDEAHDAIKSTGVVSVVAASDRPVLAARIAHAVKRHTPSKVVCVRYCGLTAQSSSLHGILFSICQQVGRVLGRNTDAIPHFTHQLPTFLHALLKEATATSVAVVLDDIAAIATTPADRNTIRHLLHVLAPVAVVVLVSDEEVAWLKSIPTIVAIKAAPMPRKTADEVIEQRISAAHRTLSRTHRQAISNGLNRCTAPLYVRLAAEMAVTWKSTDSTTLATTPSQMVKQFLERIEKQCGQVVTAACFSYVALSRFGLLRQELLDVLSLDNEALRSCDVSTMPAGISRFPFPRLARWLAAASPLLAVVDADGGRALRIATPEVAAAITSRYLRPAQAVAASRTLRDYWASRWAAQPKPTADGTPTNRLVPEQPLEFDGPLARPNMRALHELPHVLKQCGDLESLDHLVCFNYNFLRQFLKHTTVEETVGLFNVPTSGESAGAAASSSSSSADAKKQAEARQLVARALSLSDHVLATEPDQLACQLIGRLQAEARHHADIQVLLEQASKSAQESRINRCVPTVTCMATPHNAPKLLLSAHEHISGIACLKSSAVVASERVQFVAADGTNEPVVAVDVRAHDALAVFASLDRAAVLFADKCLVLDAVNGGVVATIEHGGYAGCFTDEHNGALVIVNDESITRFDAKGKQTKSLSLTDHVESVCASSDHVLAVTDDTVLLWPSKDSTEPKRAELPAGTAVHCLSTSRVFMLKETPSSPSLLQAVILSVAVGDDGDAVALKEMTLPLTLPHDDFITAFSSSSTAAVIASHNTAVLVHLPSSGESADAFAVRRVVHAPILPAELEQVAVDDEERIIAATDDGHVYMYDSAVPAVSTLPTALEALAFSDKLHNGSFCLSSAAIASAALVETSDGRVLCADDCAWKLLDATSLDVQSQAAPPCEHPVIALCMHKRKVLSLHADRLFRLWTLDGELIETSESAVPDTMWPLKAFAGGPSIALLSRDGRCCTVDGDQLTCRPPLQHNPVAAIRTTEHGLVVGAGREVVVVVAEHPVVLGQHDAPVNCIASNDSTVISASGTQAKVWDLAHRSASGRFRRCTPSPTWL</sequence>
<dbReference type="InterPro" id="IPR036322">
    <property type="entry name" value="WD40_repeat_dom_sf"/>
</dbReference>
<dbReference type="STRING" id="946362.F2TYB5"/>
<dbReference type="FunCoup" id="F2TYB5">
    <property type="interactions" value="44"/>
</dbReference>
<dbReference type="EMBL" id="GL832956">
    <property type="protein sequence ID" value="EGD76374.1"/>
    <property type="molecule type" value="Genomic_DNA"/>
</dbReference>
<evidence type="ECO:0000313" key="5">
    <source>
        <dbReference type="EMBL" id="EGD76374.1"/>
    </source>
</evidence>
<evidence type="ECO:0000313" key="6">
    <source>
        <dbReference type="Proteomes" id="UP000007799"/>
    </source>
</evidence>
<keyword evidence="1" id="KW-0853">WD repeat</keyword>
<evidence type="ECO:0000256" key="1">
    <source>
        <dbReference type="ARBA" id="ARBA00022574"/>
    </source>
</evidence>
<evidence type="ECO:0000259" key="4">
    <source>
        <dbReference type="Pfam" id="PF25469"/>
    </source>
</evidence>
<dbReference type="InterPro" id="IPR057588">
    <property type="entry name" value="NWD1/2-like_WH"/>
</dbReference>
<reference evidence="5" key="1">
    <citation type="submission" date="2009-08" db="EMBL/GenBank/DDBJ databases">
        <title>Annotation of Salpingoeca rosetta.</title>
        <authorList>
            <consortium name="The Broad Institute Genome Sequencing Platform"/>
            <person name="Russ C."/>
            <person name="Cuomo C."/>
            <person name="Burger G."/>
            <person name="Gray M.W."/>
            <person name="Holland P.W.H."/>
            <person name="King N."/>
            <person name="Lang F.B.F."/>
            <person name="Roger A.J."/>
            <person name="Ruiz-Trillo I."/>
            <person name="Young S.K."/>
            <person name="Zeng Q."/>
            <person name="Gargeya S."/>
            <person name="Alvarado L."/>
            <person name="Berlin A."/>
            <person name="Chapman S.B."/>
            <person name="Chen Z."/>
            <person name="Freedman E."/>
            <person name="Gellesch M."/>
            <person name="Goldberg J."/>
            <person name="Griggs A."/>
            <person name="Gujja S."/>
            <person name="Heilman E."/>
            <person name="Heiman D."/>
            <person name="Howarth C."/>
            <person name="Mehta T."/>
            <person name="Neiman D."/>
            <person name="Pearson M."/>
            <person name="Roberts A."/>
            <person name="Saif S."/>
            <person name="Shea T."/>
            <person name="Shenoy N."/>
            <person name="Sisk P."/>
            <person name="Stolte C."/>
            <person name="Sykes S."/>
            <person name="White J."/>
            <person name="Yandava C."/>
            <person name="Haas B."/>
            <person name="Nusbaum C."/>
            <person name="Birren B."/>
        </authorList>
    </citation>
    <scope>NUCLEOTIDE SEQUENCE [LARGE SCALE GENOMIC DNA]</scope>
    <source>
        <strain evidence="5">ATCC 50818</strain>
    </source>
</reference>
<feature type="region of interest" description="Disordered" evidence="3">
    <location>
        <begin position="14"/>
        <end position="33"/>
    </location>
</feature>
<dbReference type="Pfam" id="PF25469">
    <property type="entry name" value="WHD_NWD1"/>
    <property type="match status" value="1"/>
</dbReference>
<proteinExistence type="predicted"/>
<dbReference type="InterPro" id="IPR052752">
    <property type="entry name" value="NACHT-WD_repeat"/>
</dbReference>
<dbReference type="GeneID" id="16079141"/>
<dbReference type="PANTHER" id="PTHR19871">
    <property type="entry name" value="BETA TRANSDUCIN-RELATED PROTEIN"/>
    <property type="match status" value="1"/>
</dbReference>
<keyword evidence="6" id="KW-1185">Reference proteome</keyword>
<dbReference type="KEGG" id="sre:PTSG_11685"/>